<dbReference type="PANTHER" id="PTHR30572:SF4">
    <property type="entry name" value="ABC TRANSPORTER PERMEASE YTRF"/>
    <property type="match status" value="1"/>
</dbReference>
<feature type="transmembrane region" description="Helical" evidence="7">
    <location>
        <begin position="394"/>
        <end position="416"/>
    </location>
</feature>
<feature type="transmembrane region" description="Helical" evidence="7">
    <location>
        <begin position="342"/>
        <end position="374"/>
    </location>
</feature>
<comment type="subcellular location">
    <subcellularLocation>
        <location evidence="1">Cell membrane</location>
        <topology evidence="1">Multi-pass membrane protein</topology>
    </subcellularLocation>
</comment>
<keyword evidence="5 7" id="KW-0472">Membrane</keyword>
<accession>A0A9X4AIN9</accession>
<feature type="transmembrane region" description="Helical" evidence="7">
    <location>
        <begin position="296"/>
        <end position="321"/>
    </location>
</feature>
<feature type="transmembrane region" description="Helical" evidence="7">
    <location>
        <begin position="475"/>
        <end position="494"/>
    </location>
</feature>
<keyword evidence="4 7" id="KW-1133">Transmembrane helix</keyword>
<reference evidence="9" key="1">
    <citation type="submission" date="2022-06" db="EMBL/GenBank/DDBJ databases">
        <title>Aquibacillus sp. a new bacterium isolated from soil saline samples.</title>
        <authorList>
            <person name="Galisteo C."/>
            <person name="De La Haba R."/>
            <person name="Sanchez-Porro C."/>
            <person name="Ventosa A."/>
        </authorList>
    </citation>
    <scope>NUCLEOTIDE SEQUENCE</scope>
    <source>
        <strain evidence="9">JCM 12387</strain>
    </source>
</reference>
<feature type="transmembrane region" description="Helical" evidence="7">
    <location>
        <begin position="437"/>
        <end position="455"/>
    </location>
</feature>
<keyword evidence="2" id="KW-1003">Cell membrane</keyword>
<gene>
    <name evidence="9" type="ORF">NC661_13280</name>
</gene>
<evidence type="ECO:0000313" key="9">
    <source>
        <dbReference type="EMBL" id="MDC3421342.1"/>
    </source>
</evidence>
<evidence type="ECO:0000313" key="10">
    <source>
        <dbReference type="Proteomes" id="UP001145072"/>
    </source>
</evidence>
<dbReference type="GO" id="GO:0005886">
    <property type="term" value="C:plasma membrane"/>
    <property type="evidence" value="ECO:0007669"/>
    <property type="project" value="UniProtKB-SubCell"/>
</dbReference>
<feature type="domain" description="ABC3 transporter permease C-terminal" evidence="8">
    <location>
        <begin position="305"/>
        <end position="420"/>
    </location>
</feature>
<evidence type="ECO:0000256" key="7">
    <source>
        <dbReference type="SAM" id="Phobius"/>
    </source>
</evidence>
<keyword evidence="3 7" id="KW-0812">Transmembrane</keyword>
<dbReference type="RefSeq" id="WP_259869463.1">
    <property type="nucleotide sequence ID" value="NZ_JAMQJZ010000010.1"/>
</dbReference>
<evidence type="ECO:0000259" key="8">
    <source>
        <dbReference type="Pfam" id="PF02687"/>
    </source>
</evidence>
<dbReference type="EMBL" id="JAMQJZ010000010">
    <property type="protein sequence ID" value="MDC3421342.1"/>
    <property type="molecule type" value="Genomic_DNA"/>
</dbReference>
<keyword evidence="10" id="KW-1185">Reference proteome</keyword>
<dbReference type="Pfam" id="PF02687">
    <property type="entry name" value="FtsX"/>
    <property type="match status" value="2"/>
</dbReference>
<feature type="transmembrane region" description="Helical" evidence="7">
    <location>
        <begin position="529"/>
        <end position="550"/>
    </location>
</feature>
<proteinExistence type="inferred from homology"/>
<evidence type="ECO:0000256" key="1">
    <source>
        <dbReference type="ARBA" id="ARBA00004651"/>
    </source>
</evidence>
<dbReference type="GO" id="GO:0022857">
    <property type="term" value="F:transmembrane transporter activity"/>
    <property type="evidence" value="ECO:0007669"/>
    <property type="project" value="TreeGrafter"/>
</dbReference>
<feature type="domain" description="ABC3 transporter permease C-terminal" evidence="8">
    <location>
        <begin position="809"/>
        <end position="929"/>
    </location>
</feature>
<feature type="transmembrane region" description="Helical" evidence="7">
    <location>
        <begin position="796"/>
        <end position="824"/>
    </location>
</feature>
<evidence type="ECO:0000256" key="4">
    <source>
        <dbReference type="ARBA" id="ARBA00022989"/>
    </source>
</evidence>
<dbReference type="InterPro" id="IPR050250">
    <property type="entry name" value="Macrolide_Exporter_MacB"/>
</dbReference>
<evidence type="ECO:0000256" key="6">
    <source>
        <dbReference type="ARBA" id="ARBA00038076"/>
    </source>
</evidence>
<evidence type="ECO:0000256" key="3">
    <source>
        <dbReference type="ARBA" id="ARBA00022692"/>
    </source>
</evidence>
<feature type="transmembrane region" description="Helical" evidence="7">
    <location>
        <begin position="905"/>
        <end position="926"/>
    </location>
</feature>
<organism evidence="9 10">
    <name type="scientific">Aquibacillus koreensis</name>
    <dbReference type="NCBI Taxonomy" id="279446"/>
    <lineage>
        <taxon>Bacteria</taxon>
        <taxon>Bacillati</taxon>
        <taxon>Bacillota</taxon>
        <taxon>Bacilli</taxon>
        <taxon>Bacillales</taxon>
        <taxon>Bacillaceae</taxon>
        <taxon>Aquibacillus</taxon>
    </lineage>
</organism>
<comment type="caution">
    <text evidence="9">The sequence shown here is derived from an EMBL/GenBank/DDBJ whole genome shotgun (WGS) entry which is preliminary data.</text>
</comment>
<sequence>MAILKIILRKMINNRWLTASLFLGLLITVSLVSTIPTYTSSVIHKLLVKDLESYQQEEGKYPATFSYSVNFSKDDGINRANTLQTLEDFHGELVKSTTIPTVSDSRILSTAPLPISLQEDNTTQVSGRIMAFSNIENHIEITDGRLPEDTDNEKVYEAIVPEEALLEREMVIGTTFTVTNGNNSFSIKPVGTFIVKSGSDPYWSLPPDTYNKDFIIPEQSFRNDLINENEALLETGKFVTAFDYTTIKQEQIPVLLNLERKVNAKISGMMETILITDFGIQDVLQQYEQRSQQLTVMLWSLNAPILVMLAIYLFMVSRLIIDRQRNEIAVFASRGANRFQISFIYLIEVVILGTIALLIGPYIGLLFCQILGATNGFLQFVQRTTLPVEISFDAYLYGLVALGASIIMIMLPIYFASNKSIVHQKQNLAQSIKQYKWYSILFDLTFIGVALYGYYSFQTKQTQLQSVDGNLYMDPMLFFLPAIFLIGMGLFLLRTYPLLLKLIFKIGERFWSLSLYGTLLQVSRSGKQYQYFMLFLIMTIGLGVFSASAARTINSNLEEQIRYDNGANIRADVKWESSDIAISPLSNETSSDSEEPPISKAVYTEPPFEPFLDVNGIEQATKVFLKEPIKVEGKGQQLFSTQLMAIEPKQFGETAWFKSDLLPHHWHAYLNLLAAEPSAVLISSSVATSLGVKEGDYLSLAWEGSEQADFVIYGVIDYWPSFNPIETLQNSNDPSLIVANLPYVQNTMGLEPYQVWINASSNNTRSTLYSEMRQVGLPIIGMDDVQPKLTELKNDAFLLGLNGTMTLGFIISIGITFIGFLLYWVLTIKSRTLQYGIYRAMGMPLYSLFGILFWEQILTSGLACILGVLIGGLTSFLFVPLFQLTFPPEKVVPPFEVIFDASDEWKIYIFVSFMLVIGLAVLTVLLRKIKIHQAIKLGDD</sequence>
<comment type="similarity">
    <text evidence="6">Belongs to the ABC-4 integral membrane protein family.</text>
</comment>
<dbReference type="AlphaFoldDB" id="A0A9X4AIN9"/>
<name>A0A9X4AIN9_9BACI</name>
<dbReference type="InterPro" id="IPR003838">
    <property type="entry name" value="ABC3_permease_C"/>
</dbReference>
<dbReference type="Proteomes" id="UP001145072">
    <property type="component" value="Unassembled WGS sequence"/>
</dbReference>
<protein>
    <submittedName>
        <fullName evidence="9">ABC transporter permease</fullName>
    </submittedName>
</protein>
<dbReference type="PANTHER" id="PTHR30572">
    <property type="entry name" value="MEMBRANE COMPONENT OF TRANSPORTER-RELATED"/>
    <property type="match status" value="1"/>
</dbReference>
<evidence type="ECO:0000256" key="5">
    <source>
        <dbReference type="ARBA" id="ARBA00023136"/>
    </source>
</evidence>
<evidence type="ECO:0000256" key="2">
    <source>
        <dbReference type="ARBA" id="ARBA00022475"/>
    </source>
</evidence>